<name>A0AA39LAT9_9BILA</name>
<accession>A0AA39LAT9</accession>
<organism evidence="1 2">
    <name type="scientific">Steinernema hermaphroditum</name>
    <dbReference type="NCBI Taxonomy" id="289476"/>
    <lineage>
        <taxon>Eukaryota</taxon>
        <taxon>Metazoa</taxon>
        <taxon>Ecdysozoa</taxon>
        <taxon>Nematoda</taxon>
        <taxon>Chromadorea</taxon>
        <taxon>Rhabditida</taxon>
        <taxon>Tylenchina</taxon>
        <taxon>Panagrolaimomorpha</taxon>
        <taxon>Strongyloidoidea</taxon>
        <taxon>Steinernematidae</taxon>
        <taxon>Steinernema</taxon>
    </lineage>
</organism>
<gene>
    <name evidence="1" type="ORF">QR680_019393</name>
</gene>
<protein>
    <submittedName>
        <fullName evidence="1">Uncharacterized protein</fullName>
    </submittedName>
</protein>
<proteinExistence type="predicted"/>
<dbReference type="Proteomes" id="UP001175271">
    <property type="component" value="Unassembled WGS sequence"/>
</dbReference>
<dbReference type="EMBL" id="JAUCMV010000021">
    <property type="protein sequence ID" value="KAK0390244.1"/>
    <property type="molecule type" value="Genomic_DNA"/>
</dbReference>
<keyword evidence="2" id="KW-1185">Reference proteome</keyword>
<evidence type="ECO:0000313" key="2">
    <source>
        <dbReference type="Proteomes" id="UP001175271"/>
    </source>
</evidence>
<dbReference type="AlphaFoldDB" id="A0AA39LAT9"/>
<reference evidence="1" key="1">
    <citation type="submission" date="2023-06" db="EMBL/GenBank/DDBJ databases">
        <title>Genomic analysis of the entomopathogenic nematode Steinernema hermaphroditum.</title>
        <authorList>
            <person name="Schwarz E.M."/>
            <person name="Heppert J.K."/>
            <person name="Baniya A."/>
            <person name="Schwartz H.T."/>
            <person name="Tan C.-H."/>
            <person name="Antoshechkin I."/>
            <person name="Sternberg P.W."/>
            <person name="Goodrich-Blair H."/>
            <person name="Dillman A.R."/>
        </authorList>
    </citation>
    <scope>NUCLEOTIDE SEQUENCE</scope>
    <source>
        <strain evidence="1">PS9179</strain>
        <tissue evidence="1">Whole animal</tissue>
    </source>
</reference>
<sequence length="531" mass="56048">MDIAAAENQRNAALNTANIAKIQAETQGLTSKNSLLSSQVDAAGNLGGAYGDYFKDEYVKNHMTPENTTYGAQLPADVRRGDIPDSTAALLAAQGRTAALAMPGVDPEKVAQAQRMLLGNNEMLFGTDPERIRIGASAALGSLPDDETVLSTSDRDAVERAKINVAEATARAKAKAEGASVEGGSMFGGNSEYAQNARIVSAVREKHRRGEPISPTEKTAYQIAYNKLYGAETRVQIDPQDQRQYVITTTPEIPQDLQGFDPSAGVPPSPANLNSPAPVAPPAIMSPVAPAPVQGNTTTPANAPVQTGQNIPGTNASVTTIGGIPKPLTESQARDVSFASTMNTANDNMNGLIEENGGLPPLMPMQMELMRGAIGSSESRGYLDTLLQTVANAGASSQTQKYVAAVENFINPVLRKDSGAAVPASEYPKYFARFVPVYGDKPEVIEAKKQYRAAYLNSLNSSINMIMQAKGLTSSTQLANMADNDPQLAEQIRAAQNQAFAMSGGEGGTGESVLLPQQLSDEELLQQYGGQ</sequence>
<comment type="caution">
    <text evidence="1">The sequence shown here is derived from an EMBL/GenBank/DDBJ whole genome shotgun (WGS) entry which is preliminary data.</text>
</comment>
<evidence type="ECO:0000313" key="1">
    <source>
        <dbReference type="EMBL" id="KAK0390244.1"/>
    </source>
</evidence>